<dbReference type="GO" id="GO:0004519">
    <property type="term" value="F:endonuclease activity"/>
    <property type="evidence" value="ECO:0007669"/>
    <property type="project" value="UniProtKB-KW"/>
</dbReference>
<organism evidence="2 3">
    <name type="scientific">Pantoea phage PdC23</name>
    <dbReference type="NCBI Taxonomy" id="2894356"/>
    <lineage>
        <taxon>Viruses</taxon>
        <taxon>Duplodnaviria</taxon>
        <taxon>Heunggongvirae</taxon>
        <taxon>Uroviricota</taxon>
        <taxon>Caudoviricetes</taxon>
        <taxon>Felixviridae</taxon>
        <taxon>Certevirus</taxon>
        <taxon>Certevirus C23</taxon>
    </lineage>
</organism>
<keyword evidence="2" id="KW-0378">Hydrolase</keyword>
<dbReference type="InterPro" id="IPR044925">
    <property type="entry name" value="His-Me_finger_sf"/>
</dbReference>
<keyword evidence="2" id="KW-0255">Endonuclease</keyword>
<protein>
    <submittedName>
        <fullName evidence="2">Homing endonuclease</fullName>
    </submittedName>
</protein>
<evidence type="ECO:0000259" key="1">
    <source>
        <dbReference type="SMART" id="SM00507"/>
    </source>
</evidence>
<dbReference type="EMBL" id="OL396571">
    <property type="protein sequence ID" value="UGC97786.1"/>
    <property type="molecule type" value="Genomic_DNA"/>
</dbReference>
<dbReference type="SUPFAM" id="SSF54060">
    <property type="entry name" value="His-Me finger endonucleases"/>
    <property type="match status" value="1"/>
</dbReference>
<reference evidence="2" key="1">
    <citation type="journal article" date="2022" name="Curr. Microbiol.">
        <title>Isolation, Characterization, and Comparative Genomic Analysis of vB_Pd_C23, a Novel Bacteriophage of Pantoea dispersa.</title>
        <authorList>
            <person name="Grami E."/>
            <person name="Laadouze I."/>
            <person name="Ben Tiba S."/>
            <person name="Hafiane A."/>
            <person name="Sealey K.S."/>
            <person name="Saidi N."/>
        </authorList>
    </citation>
    <scope>NUCLEOTIDE SEQUENCE</scope>
</reference>
<gene>
    <name evidence="2" type="ORF">pdc_073</name>
</gene>
<dbReference type="Proteomes" id="UP000828384">
    <property type="component" value="Segment"/>
</dbReference>
<dbReference type="InterPro" id="IPR010902">
    <property type="entry name" value="NUMOD4"/>
</dbReference>
<dbReference type="SMART" id="SM00507">
    <property type="entry name" value="HNHc"/>
    <property type="match status" value="1"/>
</dbReference>
<dbReference type="Pfam" id="PF13392">
    <property type="entry name" value="HNH_3"/>
    <property type="match status" value="1"/>
</dbReference>
<keyword evidence="3" id="KW-1185">Reference proteome</keyword>
<accession>A0AAE8YHQ8</accession>
<feature type="domain" description="HNH nuclease" evidence="1">
    <location>
        <begin position="76"/>
        <end position="124"/>
    </location>
</feature>
<sequence length="207" mass="23158">MTTQTNGDELERDPEEFLPITGYEDSYEIGNQGTVRSKDRRVVRSNGTVQNFKGKVMAPGKGSHGYYTVSLNNSGKARSFCVHRLVAETFIAPREGKLQVNHIDGNKLNNSLNNLEWVDTKENLRHAVQTGLVKTGRGHHSYRNSIVSTNLETGEEITFSGMNQIRAGGFCHCCAYKVANGKKKNHKGHAFRWATDEDMARSKLEEI</sequence>
<dbReference type="Gene3D" id="3.90.75.20">
    <property type="match status" value="1"/>
</dbReference>
<dbReference type="Pfam" id="PF07463">
    <property type="entry name" value="NUMOD4"/>
    <property type="match status" value="1"/>
</dbReference>
<proteinExistence type="predicted"/>
<name>A0AAE8YHQ8_9CAUD</name>
<keyword evidence="2" id="KW-0540">Nuclease</keyword>
<evidence type="ECO:0000313" key="3">
    <source>
        <dbReference type="Proteomes" id="UP000828384"/>
    </source>
</evidence>
<evidence type="ECO:0000313" key="2">
    <source>
        <dbReference type="EMBL" id="UGC97786.1"/>
    </source>
</evidence>
<dbReference type="GO" id="GO:0016788">
    <property type="term" value="F:hydrolase activity, acting on ester bonds"/>
    <property type="evidence" value="ECO:0007669"/>
    <property type="project" value="InterPro"/>
</dbReference>
<dbReference type="InterPro" id="IPR003615">
    <property type="entry name" value="HNH_nuc"/>
</dbReference>